<sequence length="319" mass="35895">MQYKDYYQLLGVSRTATSDEIKRAYRRCARKYHPDVSKEPNAEERFKEIQEAYEVLKDSKKRNAYDHLGENWKTGQEFRPPPGWGSNFEFNTGGFSGSPFGFSDFFESLFGGGFQHGTTGFRPQDARSTDPRRGQDEHAKIRITLSEAYRGAERSLHLKGGGMNTRDRMPIASRQLKVKIPPGVTQGQQIRLAGQGQASPMRGPNGDLYLKIELLPHPLFRLEGKDLYLELPITPWEAALGATIKVPTLGGDVDLKIPADSQSGRKLRLKGRGLGAVSRGDQYVMLKIVTPVANSTAAREFYERMAIEMSFDPRAYMRE</sequence>
<dbReference type="Gene3D" id="2.60.260.20">
    <property type="entry name" value="Urease metallochaperone UreE, N-terminal domain"/>
    <property type="match status" value="2"/>
</dbReference>
<evidence type="ECO:0000256" key="4">
    <source>
        <dbReference type="SAM" id="MobiDB-lite"/>
    </source>
</evidence>
<keyword evidence="2 6" id="KW-0238">DNA-binding</keyword>
<dbReference type="FunFam" id="2.60.260.20:FF:000013">
    <property type="entry name" value="DnaJ subfamily B member 11"/>
    <property type="match status" value="1"/>
</dbReference>
<dbReference type="InterPro" id="IPR002939">
    <property type="entry name" value="DnaJ_C"/>
</dbReference>
<dbReference type="InterPro" id="IPR018253">
    <property type="entry name" value="DnaJ_domain_CS"/>
</dbReference>
<feature type="region of interest" description="Disordered" evidence="4">
    <location>
        <begin position="116"/>
        <end position="140"/>
    </location>
</feature>
<evidence type="ECO:0000256" key="1">
    <source>
        <dbReference type="ARBA" id="ARBA00022490"/>
    </source>
</evidence>
<dbReference type="InterPro" id="IPR001623">
    <property type="entry name" value="DnaJ_domain"/>
</dbReference>
<name>A0A450ZXT4_9GAMM</name>
<feature type="compositionally biased region" description="Basic and acidic residues" evidence="4">
    <location>
        <begin position="124"/>
        <end position="140"/>
    </location>
</feature>
<dbReference type="Pfam" id="PF00226">
    <property type="entry name" value="DnaJ"/>
    <property type="match status" value="1"/>
</dbReference>
<dbReference type="SUPFAM" id="SSF46565">
    <property type="entry name" value="Chaperone J-domain"/>
    <property type="match status" value="1"/>
</dbReference>
<dbReference type="AlphaFoldDB" id="A0A450ZXT4"/>
<keyword evidence="1" id="KW-0963">Cytoplasm</keyword>
<dbReference type="GO" id="GO:0003677">
    <property type="term" value="F:DNA binding"/>
    <property type="evidence" value="ECO:0007669"/>
    <property type="project" value="UniProtKB-KW"/>
</dbReference>
<evidence type="ECO:0000313" key="6">
    <source>
        <dbReference type="EMBL" id="VFK58567.1"/>
    </source>
</evidence>
<dbReference type="SUPFAM" id="SSF49493">
    <property type="entry name" value="HSP40/DnaJ peptide-binding domain"/>
    <property type="match status" value="2"/>
</dbReference>
<dbReference type="PANTHER" id="PTHR43096:SF52">
    <property type="entry name" value="DNAJ HOMOLOG 1, MITOCHONDRIAL-RELATED"/>
    <property type="match status" value="1"/>
</dbReference>
<dbReference type="PRINTS" id="PR00625">
    <property type="entry name" value="JDOMAIN"/>
</dbReference>
<evidence type="ECO:0000313" key="7">
    <source>
        <dbReference type="EMBL" id="VFK66988.1"/>
    </source>
</evidence>
<proteinExistence type="predicted"/>
<gene>
    <name evidence="7" type="ORF">BECKTUN1418E_GA0071001_11275</name>
    <name evidence="6" type="ORF">BECKTUN1418F_GA0071002_11474</name>
</gene>
<reference evidence="6" key="1">
    <citation type="submission" date="2019-02" db="EMBL/GenBank/DDBJ databases">
        <authorList>
            <person name="Gruber-Vodicka R. H."/>
            <person name="Seah K. B. B."/>
        </authorList>
    </citation>
    <scope>NUCLEOTIDE SEQUENCE</scope>
    <source>
        <strain evidence="7">BECK_BY2</strain>
        <strain evidence="6">BECK_BY3</strain>
    </source>
</reference>
<dbReference type="GO" id="GO:0042026">
    <property type="term" value="P:protein refolding"/>
    <property type="evidence" value="ECO:0007669"/>
    <property type="project" value="TreeGrafter"/>
</dbReference>
<feature type="domain" description="J" evidence="5">
    <location>
        <begin position="5"/>
        <end position="69"/>
    </location>
</feature>
<dbReference type="PANTHER" id="PTHR43096">
    <property type="entry name" value="DNAJ HOMOLOG 1, MITOCHONDRIAL-RELATED"/>
    <property type="match status" value="1"/>
</dbReference>
<dbReference type="PROSITE" id="PS50076">
    <property type="entry name" value="DNAJ_2"/>
    <property type="match status" value="1"/>
</dbReference>
<evidence type="ECO:0000259" key="5">
    <source>
        <dbReference type="PROSITE" id="PS50076"/>
    </source>
</evidence>
<dbReference type="Gene3D" id="1.10.287.110">
    <property type="entry name" value="DnaJ domain"/>
    <property type="match status" value="1"/>
</dbReference>
<dbReference type="SMART" id="SM00271">
    <property type="entry name" value="DnaJ"/>
    <property type="match status" value="1"/>
</dbReference>
<dbReference type="GO" id="GO:0051082">
    <property type="term" value="F:unfolded protein binding"/>
    <property type="evidence" value="ECO:0007669"/>
    <property type="project" value="InterPro"/>
</dbReference>
<dbReference type="EMBL" id="CAADFY010000147">
    <property type="protein sequence ID" value="VFK58567.1"/>
    <property type="molecule type" value="Genomic_DNA"/>
</dbReference>
<dbReference type="CDD" id="cd10747">
    <property type="entry name" value="DnaJ_C"/>
    <property type="match status" value="1"/>
</dbReference>
<evidence type="ECO:0000256" key="2">
    <source>
        <dbReference type="ARBA" id="ARBA00023125"/>
    </source>
</evidence>
<dbReference type="PROSITE" id="PS00636">
    <property type="entry name" value="DNAJ_1"/>
    <property type="match status" value="1"/>
</dbReference>
<dbReference type="GO" id="GO:0005737">
    <property type="term" value="C:cytoplasm"/>
    <property type="evidence" value="ECO:0007669"/>
    <property type="project" value="TreeGrafter"/>
</dbReference>
<dbReference type="EMBL" id="CAADFV010000127">
    <property type="protein sequence ID" value="VFK66988.1"/>
    <property type="molecule type" value="Genomic_DNA"/>
</dbReference>
<dbReference type="Pfam" id="PF01556">
    <property type="entry name" value="DnaJ_C"/>
    <property type="match status" value="1"/>
</dbReference>
<organism evidence="6">
    <name type="scientific">Candidatus Kentrum sp. TUN</name>
    <dbReference type="NCBI Taxonomy" id="2126343"/>
    <lineage>
        <taxon>Bacteria</taxon>
        <taxon>Pseudomonadati</taxon>
        <taxon>Pseudomonadota</taxon>
        <taxon>Gammaproteobacteria</taxon>
        <taxon>Candidatus Kentrum</taxon>
    </lineage>
</organism>
<accession>A0A450ZXT4</accession>
<dbReference type="FunFam" id="2.60.260.20:FF:000008">
    <property type="entry name" value="Curved DNA-binding protein"/>
    <property type="match status" value="1"/>
</dbReference>
<dbReference type="InterPro" id="IPR036869">
    <property type="entry name" value="J_dom_sf"/>
</dbReference>
<evidence type="ECO:0000256" key="3">
    <source>
        <dbReference type="ARBA" id="ARBA00023186"/>
    </source>
</evidence>
<dbReference type="CDD" id="cd06257">
    <property type="entry name" value="DnaJ"/>
    <property type="match status" value="1"/>
</dbReference>
<dbReference type="InterPro" id="IPR008971">
    <property type="entry name" value="HSP40/DnaJ_pept-bd"/>
</dbReference>
<protein>
    <submittedName>
        <fullName evidence="6">Curved DNA-binding protein</fullName>
    </submittedName>
</protein>
<keyword evidence="3" id="KW-0143">Chaperone</keyword>